<keyword evidence="1" id="KW-1133">Transmembrane helix</keyword>
<keyword evidence="1" id="KW-0812">Transmembrane</keyword>
<proteinExistence type="predicted"/>
<evidence type="ECO:0000313" key="2">
    <source>
        <dbReference type="EMBL" id="MFC6824855.1"/>
    </source>
</evidence>
<dbReference type="InterPro" id="IPR025098">
    <property type="entry name" value="DUF4013"/>
</dbReference>
<sequence>MISDSLNYLRTSEDWVKTVLIGGILSLLGVFVVPVVFILGYFVRVIRATMHGDETAPSFDNWGELGMDGLKAAAISLVYAIVPTAVAGLLIGGSVLTFSVGGNGPSGGLAALGGVALFVGILALFVLGLLAMYAIPAAIANFVETGEVGAGFRFGELRPVLTSGKYFTAWVTGVAIVIAGSLISGALNVVPFLGVVVGGFVGFYASVAAYYLIGRAWGDLREIELRETGGTPEERPAI</sequence>
<feature type="transmembrane region" description="Helical" evidence="1">
    <location>
        <begin position="77"/>
        <end position="98"/>
    </location>
</feature>
<dbReference type="RefSeq" id="WP_379694340.1">
    <property type="nucleotide sequence ID" value="NZ_JBHSXH010000009.1"/>
</dbReference>
<keyword evidence="3" id="KW-1185">Reference proteome</keyword>
<dbReference type="EMBL" id="JBHSXH010000009">
    <property type="protein sequence ID" value="MFC6824855.1"/>
    <property type="molecule type" value="Genomic_DNA"/>
</dbReference>
<reference evidence="2 3" key="1">
    <citation type="journal article" date="2019" name="Int. J. Syst. Evol. Microbiol.">
        <title>The Global Catalogue of Microorganisms (GCM) 10K type strain sequencing project: providing services to taxonomists for standard genome sequencing and annotation.</title>
        <authorList>
            <consortium name="The Broad Institute Genomics Platform"/>
            <consortium name="The Broad Institute Genome Sequencing Center for Infectious Disease"/>
            <person name="Wu L."/>
            <person name="Ma J."/>
        </authorList>
    </citation>
    <scope>NUCLEOTIDE SEQUENCE [LARGE SCALE GENOMIC DNA]</scope>
    <source>
        <strain evidence="2 3">YIM 94188</strain>
    </source>
</reference>
<evidence type="ECO:0000256" key="1">
    <source>
        <dbReference type="SAM" id="Phobius"/>
    </source>
</evidence>
<name>A0ABD5TWD7_9EURY</name>
<dbReference type="Pfam" id="PF13197">
    <property type="entry name" value="DUF4013"/>
    <property type="match status" value="1"/>
</dbReference>
<feature type="transmembrane region" description="Helical" evidence="1">
    <location>
        <begin position="192"/>
        <end position="213"/>
    </location>
</feature>
<comment type="caution">
    <text evidence="2">The sequence shown here is derived from an EMBL/GenBank/DDBJ whole genome shotgun (WGS) entry which is preliminary data.</text>
</comment>
<feature type="transmembrane region" description="Helical" evidence="1">
    <location>
        <begin position="20"/>
        <end position="43"/>
    </location>
</feature>
<keyword evidence="1" id="KW-0472">Membrane</keyword>
<gene>
    <name evidence="2" type="ORF">ACFQEV_07585</name>
</gene>
<accession>A0ABD5TWD7</accession>
<organism evidence="2 3">
    <name type="scientific">Halopelagius fulvigenes</name>
    <dbReference type="NCBI Taxonomy" id="1198324"/>
    <lineage>
        <taxon>Archaea</taxon>
        <taxon>Methanobacteriati</taxon>
        <taxon>Methanobacteriota</taxon>
        <taxon>Stenosarchaea group</taxon>
        <taxon>Halobacteria</taxon>
        <taxon>Halobacteriales</taxon>
        <taxon>Haloferacaceae</taxon>
    </lineage>
</organism>
<feature type="transmembrane region" description="Helical" evidence="1">
    <location>
        <begin position="167"/>
        <end position="186"/>
    </location>
</feature>
<dbReference type="AlphaFoldDB" id="A0ABD5TWD7"/>
<protein>
    <submittedName>
        <fullName evidence="2">DUF4013 domain-containing protein</fullName>
    </submittedName>
</protein>
<evidence type="ECO:0000313" key="3">
    <source>
        <dbReference type="Proteomes" id="UP001596408"/>
    </source>
</evidence>
<dbReference type="Proteomes" id="UP001596408">
    <property type="component" value="Unassembled WGS sequence"/>
</dbReference>
<feature type="transmembrane region" description="Helical" evidence="1">
    <location>
        <begin position="110"/>
        <end position="135"/>
    </location>
</feature>